<gene>
    <name evidence="2" type="ORF">M9Y10_017658</name>
</gene>
<protein>
    <recommendedName>
        <fullName evidence="4">SRR1-like domain-containing protein</fullName>
    </recommendedName>
</protein>
<accession>A0ABR2HVR0</accession>
<evidence type="ECO:0008006" key="4">
    <source>
        <dbReference type="Google" id="ProtNLM"/>
    </source>
</evidence>
<feature type="region of interest" description="Disordered" evidence="1">
    <location>
        <begin position="1"/>
        <end position="26"/>
    </location>
</feature>
<comment type="caution">
    <text evidence="2">The sequence shown here is derived from an EMBL/GenBank/DDBJ whole genome shotgun (WGS) entry which is preliminary data.</text>
</comment>
<organism evidence="2 3">
    <name type="scientific">Tritrichomonas musculus</name>
    <dbReference type="NCBI Taxonomy" id="1915356"/>
    <lineage>
        <taxon>Eukaryota</taxon>
        <taxon>Metamonada</taxon>
        <taxon>Parabasalia</taxon>
        <taxon>Tritrichomonadida</taxon>
        <taxon>Tritrichomonadidae</taxon>
        <taxon>Tritrichomonas</taxon>
    </lineage>
</organism>
<evidence type="ECO:0000313" key="3">
    <source>
        <dbReference type="Proteomes" id="UP001470230"/>
    </source>
</evidence>
<dbReference type="Proteomes" id="UP001470230">
    <property type="component" value="Unassembled WGS sequence"/>
</dbReference>
<reference evidence="2 3" key="1">
    <citation type="submission" date="2024-04" db="EMBL/GenBank/DDBJ databases">
        <title>Tritrichomonas musculus Genome.</title>
        <authorList>
            <person name="Alves-Ferreira E."/>
            <person name="Grigg M."/>
            <person name="Lorenzi H."/>
            <person name="Galac M."/>
        </authorList>
    </citation>
    <scope>NUCLEOTIDE SEQUENCE [LARGE SCALE GENOMIC DNA]</scope>
    <source>
        <strain evidence="2 3">EAF2021</strain>
    </source>
</reference>
<sequence length="255" mass="29652">MGSTPSSASSTSTQSPQFPQLPTQSQLTTPLKSPIYNFDENQFSTYDILNSKHYNERENRRLFHQFVDAYEDFYDKRAEKNRVDIDLSKRLNISILIIVGSSIDCIQSRFTDGIYQKNAEDLSTALLLRHLFHNSYGIPYNQILITSTQESDFYVKDTETELISQPNTIFKGVNDSFLEKTEFHFTNKNETEFMLHQKINIAQVGDQQYKFFMKESLASVIMPFNINIIKKELTTNENSDLLVFFLRPSVCWLFL</sequence>
<proteinExistence type="predicted"/>
<evidence type="ECO:0000313" key="2">
    <source>
        <dbReference type="EMBL" id="KAK8852669.1"/>
    </source>
</evidence>
<name>A0ABR2HVR0_9EUKA</name>
<evidence type="ECO:0000256" key="1">
    <source>
        <dbReference type="SAM" id="MobiDB-lite"/>
    </source>
</evidence>
<dbReference type="EMBL" id="JAPFFF010000023">
    <property type="protein sequence ID" value="KAK8852669.1"/>
    <property type="molecule type" value="Genomic_DNA"/>
</dbReference>
<keyword evidence="3" id="KW-1185">Reference proteome</keyword>